<comment type="catalytic activity">
    <reaction evidence="9">
        <text>(7R,8S)-7,8-diammoniononanoate + CO2 + ATP = (4R,5S)-dethiobiotin + ADP + phosphate + 3 H(+)</text>
        <dbReference type="Rhea" id="RHEA:15805"/>
        <dbReference type="ChEBI" id="CHEBI:15378"/>
        <dbReference type="ChEBI" id="CHEBI:16526"/>
        <dbReference type="ChEBI" id="CHEBI:30616"/>
        <dbReference type="ChEBI" id="CHEBI:43474"/>
        <dbReference type="ChEBI" id="CHEBI:149469"/>
        <dbReference type="ChEBI" id="CHEBI:149473"/>
        <dbReference type="ChEBI" id="CHEBI:456216"/>
        <dbReference type="EC" id="6.3.3.3"/>
    </reaction>
</comment>
<comment type="catalytic activity">
    <reaction evidence="8">
        <text>(7R,8S)-8-amino-7-(carboxyamino)nonanoate + ATP = (4R,5S)-dethiobiotin + ADP + phosphate + H(+)</text>
        <dbReference type="Rhea" id="RHEA:63684"/>
        <dbReference type="ChEBI" id="CHEBI:15378"/>
        <dbReference type="ChEBI" id="CHEBI:30616"/>
        <dbReference type="ChEBI" id="CHEBI:43474"/>
        <dbReference type="ChEBI" id="CHEBI:149470"/>
        <dbReference type="ChEBI" id="CHEBI:149473"/>
        <dbReference type="ChEBI" id="CHEBI:456216"/>
    </reaction>
</comment>
<feature type="binding site" evidence="9">
    <location>
        <begin position="106"/>
        <end position="109"/>
    </location>
    <ligand>
        <name>ATP</name>
        <dbReference type="ChEBI" id="CHEBI:30616"/>
    </ligand>
</feature>
<evidence type="ECO:0000256" key="1">
    <source>
        <dbReference type="ARBA" id="ARBA00022490"/>
    </source>
</evidence>
<name>A0ABP8G604_9BACT</name>
<comment type="caution">
    <text evidence="10">The sequence shown here is derived from an EMBL/GenBank/DDBJ whole genome shotgun (WGS) entry which is preliminary data.</text>
</comment>
<proteinExistence type="inferred from homology"/>
<feature type="binding site" evidence="9">
    <location>
        <position position="18"/>
    </location>
    <ligand>
        <name>Mg(2+)</name>
        <dbReference type="ChEBI" id="CHEBI:18420"/>
    </ligand>
</feature>
<feature type="binding site" evidence="9">
    <location>
        <position position="45"/>
    </location>
    <ligand>
        <name>ATP</name>
        <dbReference type="ChEBI" id="CHEBI:30616"/>
    </ligand>
</feature>
<feature type="binding site" evidence="9">
    <location>
        <begin position="196"/>
        <end position="198"/>
    </location>
    <ligand>
        <name>ATP</name>
        <dbReference type="ChEBI" id="CHEBI:30616"/>
    </ligand>
</feature>
<gene>
    <name evidence="9 10" type="primary">bioD</name>
    <name evidence="10" type="ORF">GCM10023143_30500</name>
</gene>
<evidence type="ECO:0000313" key="11">
    <source>
        <dbReference type="Proteomes" id="UP001501207"/>
    </source>
</evidence>
<evidence type="ECO:0000256" key="6">
    <source>
        <dbReference type="ARBA" id="ARBA00022840"/>
    </source>
</evidence>
<comment type="function">
    <text evidence="9">Catalyzes a mechanistically unusual reaction, the ATP-dependent insertion of CO2 between the N7 and N8 nitrogen atoms of 7,8-diaminopelargonic acid (DAPA, also called 7,8-diammoniononanoate) to form a ureido ring.</text>
</comment>
<dbReference type="SUPFAM" id="SSF52540">
    <property type="entry name" value="P-loop containing nucleoside triphosphate hydrolases"/>
    <property type="match status" value="1"/>
</dbReference>
<feature type="active site" evidence="9">
    <location>
        <position position="34"/>
    </location>
</feature>
<protein>
    <recommendedName>
        <fullName evidence="9">ATP-dependent dethiobiotin synthetase BioD</fullName>
        <ecNumber evidence="9">6.3.3.3</ecNumber>
    </recommendedName>
    <alternativeName>
        <fullName evidence="9">DTB synthetase</fullName>
        <shortName evidence="9">DTBS</shortName>
    </alternativeName>
    <alternativeName>
        <fullName evidence="9">Dethiobiotin synthase</fullName>
    </alternativeName>
</protein>
<dbReference type="InterPro" id="IPR027417">
    <property type="entry name" value="P-loop_NTPase"/>
</dbReference>
<dbReference type="CDD" id="cd03109">
    <property type="entry name" value="DTBS"/>
    <property type="match status" value="1"/>
</dbReference>
<keyword evidence="1 9" id="KW-0963">Cytoplasm</keyword>
<dbReference type="NCBIfam" id="TIGR00347">
    <property type="entry name" value="bioD"/>
    <property type="match status" value="1"/>
</dbReference>
<evidence type="ECO:0000256" key="8">
    <source>
        <dbReference type="ARBA" id="ARBA00047386"/>
    </source>
</evidence>
<dbReference type="HAMAP" id="MF_00336">
    <property type="entry name" value="BioD"/>
    <property type="match status" value="1"/>
</dbReference>
<feature type="binding site" evidence="9">
    <location>
        <begin position="14"/>
        <end position="19"/>
    </location>
    <ligand>
        <name>ATP</name>
        <dbReference type="ChEBI" id="CHEBI:30616"/>
    </ligand>
</feature>
<sequence length="215" mass="23837">MEGKAIFVTGIGTGIGKTVSAAILTEALGADYWKPIQAGTEEGTDTERVRSLVSNGNSRFHEECYTLTIPASPHLAARIDNVKVTLQAIRSAFDNIRTPERHLVVEGAGGLMVPLNESDFFPDLIKMLGIPVVVVASQYLGNINHSLMTAECLKNRQIPVLGWIFNGTYHVNEEDIIRWSGFEKIGRIEEEEEISPRVIKHYAEKIRPRLLELLG</sequence>
<evidence type="ECO:0000256" key="5">
    <source>
        <dbReference type="ARBA" id="ARBA00022756"/>
    </source>
</evidence>
<comment type="subunit">
    <text evidence="9">Homodimer.</text>
</comment>
<comment type="caution">
    <text evidence="9">Lacks conserved residue(s) required for the propagation of feature annotation.</text>
</comment>
<dbReference type="EC" id="6.3.3.3" evidence="9"/>
<evidence type="ECO:0000256" key="9">
    <source>
        <dbReference type="HAMAP-Rule" id="MF_00336"/>
    </source>
</evidence>
<keyword evidence="4 9" id="KW-0547">Nucleotide-binding</keyword>
<dbReference type="PANTHER" id="PTHR43210:SF2">
    <property type="entry name" value="ATP-DEPENDENT DETHIOBIOTIN SYNTHETASE BIOD 2"/>
    <property type="match status" value="1"/>
</dbReference>
<evidence type="ECO:0000256" key="3">
    <source>
        <dbReference type="ARBA" id="ARBA00022723"/>
    </source>
</evidence>
<keyword evidence="3 9" id="KW-0479">Metal-binding</keyword>
<evidence type="ECO:0000256" key="7">
    <source>
        <dbReference type="ARBA" id="ARBA00022842"/>
    </source>
</evidence>
<keyword evidence="5 9" id="KW-0093">Biotin biosynthesis</keyword>
<keyword evidence="6 9" id="KW-0067">ATP-binding</keyword>
<dbReference type="InterPro" id="IPR004472">
    <property type="entry name" value="DTB_synth_BioD"/>
</dbReference>
<keyword evidence="11" id="KW-1185">Reference proteome</keyword>
<dbReference type="EMBL" id="BAABFN010000021">
    <property type="protein sequence ID" value="GAA4318060.1"/>
    <property type="molecule type" value="Genomic_DNA"/>
</dbReference>
<keyword evidence="7 9" id="KW-0460">Magnesium</keyword>
<dbReference type="PANTHER" id="PTHR43210">
    <property type="entry name" value="DETHIOBIOTIN SYNTHETASE"/>
    <property type="match status" value="1"/>
</dbReference>
<accession>A0ABP8G604</accession>
<feature type="binding site" evidence="9">
    <location>
        <position position="45"/>
    </location>
    <ligand>
        <name>Mg(2+)</name>
        <dbReference type="ChEBI" id="CHEBI:18420"/>
    </ligand>
</feature>
<comment type="cofactor">
    <cofactor evidence="9">
        <name>Mg(2+)</name>
        <dbReference type="ChEBI" id="CHEBI:18420"/>
    </cofactor>
</comment>
<evidence type="ECO:0000313" key="10">
    <source>
        <dbReference type="EMBL" id="GAA4318060.1"/>
    </source>
</evidence>
<dbReference type="Proteomes" id="UP001501207">
    <property type="component" value="Unassembled WGS sequence"/>
</dbReference>
<comment type="subcellular location">
    <subcellularLocation>
        <location evidence="9">Cytoplasm</location>
    </subcellularLocation>
</comment>
<feature type="binding site" evidence="9">
    <location>
        <position position="106"/>
    </location>
    <ligand>
        <name>Mg(2+)</name>
        <dbReference type="ChEBI" id="CHEBI:18420"/>
    </ligand>
</feature>
<keyword evidence="2 9" id="KW-0436">Ligase</keyword>
<comment type="pathway">
    <text evidence="9">Cofactor biosynthesis; biotin biosynthesis; biotin from 7,8-diaminononanoate: step 1/2.</text>
</comment>
<organism evidence="10 11">
    <name type="scientific">Compostibacter hankyongensis</name>
    <dbReference type="NCBI Taxonomy" id="1007089"/>
    <lineage>
        <taxon>Bacteria</taxon>
        <taxon>Pseudomonadati</taxon>
        <taxon>Bacteroidota</taxon>
        <taxon>Chitinophagia</taxon>
        <taxon>Chitinophagales</taxon>
        <taxon>Chitinophagaceae</taxon>
        <taxon>Compostibacter</taxon>
    </lineage>
</organism>
<evidence type="ECO:0000256" key="4">
    <source>
        <dbReference type="ARBA" id="ARBA00022741"/>
    </source>
</evidence>
<dbReference type="Gene3D" id="3.40.50.300">
    <property type="entry name" value="P-loop containing nucleotide triphosphate hydrolases"/>
    <property type="match status" value="1"/>
</dbReference>
<dbReference type="Pfam" id="PF13500">
    <property type="entry name" value="AAA_26"/>
    <property type="match status" value="1"/>
</dbReference>
<reference evidence="11" key="1">
    <citation type="journal article" date="2019" name="Int. J. Syst. Evol. Microbiol.">
        <title>The Global Catalogue of Microorganisms (GCM) 10K type strain sequencing project: providing services to taxonomists for standard genome sequencing and annotation.</title>
        <authorList>
            <consortium name="The Broad Institute Genomics Platform"/>
            <consortium name="The Broad Institute Genome Sequencing Center for Infectious Disease"/>
            <person name="Wu L."/>
            <person name="Ma J."/>
        </authorList>
    </citation>
    <scope>NUCLEOTIDE SEQUENCE [LARGE SCALE GENOMIC DNA]</scope>
    <source>
        <strain evidence="11">JCM 17664</strain>
    </source>
</reference>
<evidence type="ECO:0000256" key="2">
    <source>
        <dbReference type="ARBA" id="ARBA00022598"/>
    </source>
</evidence>
<comment type="similarity">
    <text evidence="9">Belongs to the dethiobiotin synthetase family.</text>
</comment>